<comment type="caution">
    <text evidence="1">The sequence shown here is derived from an EMBL/GenBank/DDBJ whole genome shotgun (WGS) entry which is preliminary data.</text>
</comment>
<proteinExistence type="predicted"/>
<dbReference type="AlphaFoldDB" id="A0A6L2ZME8"/>
<dbReference type="Pfam" id="PF14549">
    <property type="entry name" value="P22_Cro"/>
    <property type="match status" value="1"/>
</dbReference>
<name>A0A6L2ZME8_9ENTR</name>
<dbReference type="Gene3D" id="1.10.260.40">
    <property type="entry name" value="lambda repressor-like DNA-binding domains"/>
    <property type="match status" value="1"/>
</dbReference>
<dbReference type="GO" id="GO:0003677">
    <property type="term" value="F:DNA binding"/>
    <property type="evidence" value="ECO:0007669"/>
    <property type="project" value="InterPro"/>
</dbReference>
<gene>
    <name evidence="1" type="primary">cro</name>
    <name evidence="1" type="ORF">RINTU1_10960</name>
</gene>
<protein>
    <submittedName>
        <fullName evidence="1">Putative phage transcriptional repressor</fullName>
    </submittedName>
</protein>
<organism evidence="1 2">
    <name type="scientific">Candidatus Regiella insecticola</name>
    <dbReference type="NCBI Taxonomy" id="138073"/>
    <lineage>
        <taxon>Bacteria</taxon>
        <taxon>Pseudomonadati</taxon>
        <taxon>Pseudomonadota</taxon>
        <taxon>Gammaproteobacteria</taxon>
        <taxon>Enterobacterales</taxon>
        <taxon>Enterobacteriaceae</taxon>
        <taxon>aphid secondary symbionts</taxon>
        <taxon>Candidatus Regiella</taxon>
    </lineage>
</organism>
<evidence type="ECO:0000313" key="2">
    <source>
        <dbReference type="Proteomes" id="UP000504714"/>
    </source>
</evidence>
<reference evidence="1 2" key="1">
    <citation type="submission" date="2020-06" db="EMBL/GenBank/DDBJ databases">
        <title>The genome sequence of Candidatus Regiella insecticola strain Tut.</title>
        <authorList>
            <person name="Nikoh N."/>
            <person name="Tsuchida T."/>
            <person name="Koga R."/>
            <person name="Oshima K."/>
            <person name="Hattori M."/>
            <person name="Fukatsu T."/>
        </authorList>
    </citation>
    <scope>NUCLEOTIDE SEQUENCE [LARGE SCALE GENOMIC DNA]</scope>
    <source>
        <strain evidence="1 2">Tut</strain>
    </source>
</reference>
<dbReference type="RefSeq" id="WP_176487600.1">
    <property type="nucleotide sequence ID" value="NZ_BLXO01000002.1"/>
</dbReference>
<sequence>MQKIDVIHHFGGVKNTANVLGLTHVAICRWKTLIPEKRALQLERLTQGKLIYLPDLYQKPVIKAA</sequence>
<evidence type="ECO:0000313" key="1">
    <source>
        <dbReference type="EMBL" id="GFN45782.1"/>
    </source>
</evidence>
<accession>A0A6L2ZME8</accession>
<dbReference type="InterPro" id="IPR010982">
    <property type="entry name" value="Lambda_DNA-bd_dom_sf"/>
</dbReference>
<dbReference type="Proteomes" id="UP000504714">
    <property type="component" value="Unassembled WGS sequence"/>
</dbReference>
<dbReference type="SUPFAM" id="SSF47413">
    <property type="entry name" value="lambda repressor-like DNA-binding domains"/>
    <property type="match status" value="1"/>
</dbReference>
<dbReference type="EMBL" id="BLXO01000002">
    <property type="protein sequence ID" value="GFN45782.1"/>
    <property type="molecule type" value="Genomic_DNA"/>
</dbReference>